<dbReference type="Gene3D" id="3.30.70.330">
    <property type="match status" value="2"/>
</dbReference>
<evidence type="ECO:0000256" key="10">
    <source>
        <dbReference type="RuleBase" id="RU368004"/>
    </source>
</evidence>
<sequence length="772" mass="88351">MIGPNRICCTNLGFELKSDGEDRELRAHFEQFGPVQSCELAVDQQGTSRGFAHITFADRRGLTACTGQWKHVVAGRNVQVNFDLPEETEPPPPHLPFLQTNRIFVSYLAVPHLEPAQIRDMFAEFGCITQIRFEEDAYHRPLHCCLITFEDSTCVQRCLDAWKASPKHEKVFVKMAVRPEEVARAKMAQKDYVNRQNSMKLLVEDSCVFEQAISVIDFFDKLIELWCEKMHTVNRRLTGTVQIEEGNDKFEHILGRAKSEDGKIPLGADDNPSRRIYQLTPKSSRYSEESYLYLEKIDALTCVFLCFTLDGNEPPVIALPYQFQCIEVDTNCVKLAILIPDAKNAEEYWWTKDYAFPVLFKWFRTINLDRKMCRTNRLIDIRNYARTYRNMKNSIGRQLAEQWTEQTDPQKFVFEDCGIASYLLELWSIKGNRPSFFADLGCGNGLLVHLLNKSGVKGCGLDVRKRDIWSSLMASADLRESVVDPNAEGFGLPPNVDFLIGNHSDELTPWIPVMAARLGCNFMVIPCCPFGFYAKYNTKDKAEGQKGRMSIYESFLNFVRKIAQELGFDLEEDRLSIPSTKRICFVGTIPPNGLACNVNEAIERLTKRKDNSADTQFVARPKQITNRNCSNIPREKQFEIAKKIFDVLLQSASPSTDGNWNAGIELPLAEVNEFLTEEDRNWMKAQNGGLQTFLKNQHQTFQVYGGTVRMRDWRRPVEPKKNPKKKKKEDEAAVAERRKAMACFMDEWHPDGCPLSAEQCMYGHRKSDSNPC</sequence>
<evidence type="ECO:0000256" key="11">
    <source>
        <dbReference type="SAM" id="MobiDB-lite"/>
    </source>
</evidence>
<dbReference type="PROSITE" id="PS50102">
    <property type="entry name" value="RRM"/>
    <property type="match status" value="2"/>
</dbReference>
<gene>
    <name evidence="13" type="ORF">WR25_22057</name>
</gene>
<dbReference type="InterPro" id="IPR011671">
    <property type="entry name" value="tRNA_uracil_MeTrfase"/>
</dbReference>
<dbReference type="EMBL" id="LIAE01006839">
    <property type="protein sequence ID" value="PAV84550.1"/>
    <property type="molecule type" value="Genomic_DNA"/>
</dbReference>
<dbReference type="EC" id="2.1.1.211" evidence="10"/>
<name>A0A2A2LEH5_9BILA</name>
<proteinExistence type="inferred from homology"/>
<protein>
    <recommendedName>
        <fullName evidence="10">tRNA (uracil-O(2)-)-methyltransferase</fullName>
        <ecNumber evidence="10">2.1.1.211</ecNumber>
    </recommendedName>
</protein>
<dbReference type="Pfam" id="PF00076">
    <property type="entry name" value="RRM_1"/>
    <property type="match status" value="1"/>
</dbReference>
<dbReference type="GO" id="GO:0141101">
    <property type="term" value="F:tRNA(Ser) (uridine(44)-2'-O-)-methyltransferase activity"/>
    <property type="evidence" value="ECO:0007669"/>
    <property type="project" value="UniProtKB-EC"/>
</dbReference>
<dbReference type="PANTHER" id="PTHR21210:SF0">
    <property type="entry name" value="TRNA (URACIL-O(2)-)-METHYLTRANSFERASE-RELATED"/>
    <property type="match status" value="1"/>
</dbReference>
<evidence type="ECO:0000256" key="7">
    <source>
        <dbReference type="ARBA" id="ARBA00022694"/>
    </source>
</evidence>
<dbReference type="CDD" id="cd00590">
    <property type="entry name" value="RRM_SF"/>
    <property type="match status" value="1"/>
</dbReference>
<comment type="subcellular location">
    <subcellularLocation>
        <location evidence="1 10">Cytoplasm</location>
    </subcellularLocation>
</comment>
<dbReference type="STRING" id="2018661.A0A2A2LEH5"/>
<dbReference type="SMART" id="SM00360">
    <property type="entry name" value="RRM"/>
    <property type="match status" value="2"/>
</dbReference>
<evidence type="ECO:0000256" key="5">
    <source>
        <dbReference type="ARBA" id="ARBA00022679"/>
    </source>
</evidence>
<reference evidence="13 14" key="1">
    <citation type="journal article" date="2017" name="Curr. Biol.">
        <title>Genome architecture and evolution of a unichromosomal asexual nematode.</title>
        <authorList>
            <person name="Fradin H."/>
            <person name="Zegar C."/>
            <person name="Gutwein M."/>
            <person name="Lucas J."/>
            <person name="Kovtun M."/>
            <person name="Corcoran D."/>
            <person name="Baugh L.R."/>
            <person name="Kiontke K."/>
            <person name="Gunsalus K."/>
            <person name="Fitch D.H."/>
            <person name="Piano F."/>
        </authorList>
    </citation>
    <scope>NUCLEOTIDE SEQUENCE [LARGE SCALE GENOMIC DNA]</scope>
    <source>
        <strain evidence="13">PF1309</strain>
    </source>
</reference>
<keyword evidence="3 10" id="KW-0963">Cytoplasm</keyword>
<dbReference type="Pfam" id="PF07757">
    <property type="entry name" value="AdoMet_MTase"/>
    <property type="match status" value="1"/>
</dbReference>
<dbReference type="AlphaFoldDB" id="A0A2A2LEH5"/>
<dbReference type="PANTHER" id="PTHR21210">
    <property type="entry name" value="TRNA (URACIL-O(2)-)-METHYLTRANSFERASE-RELATED"/>
    <property type="match status" value="1"/>
</dbReference>
<feature type="region of interest" description="Disordered" evidence="11">
    <location>
        <begin position="713"/>
        <end position="733"/>
    </location>
</feature>
<evidence type="ECO:0000256" key="2">
    <source>
        <dbReference type="ARBA" id="ARBA00009056"/>
    </source>
</evidence>
<keyword evidence="4 10" id="KW-0489">Methyltransferase</keyword>
<keyword evidence="7 10" id="KW-0819">tRNA processing</keyword>
<dbReference type="GO" id="GO:0003723">
    <property type="term" value="F:RNA binding"/>
    <property type="evidence" value="ECO:0007669"/>
    <property type="project" value="UniProtKB-UniRule"/>
</dbReference>
<accession>A0A2A2LEH5</accession>
<evidence type="ECO:0000313" key="13">
    <source>
        <dbReference type="EMBL" id="PAV84550.1"/>
    </source>
</evidence>
<keyword evidence="14" id="KW-1185">Reference proteome</keyword>
<dbReference type="InterPro" id="IPR012677">
    <property type="entry name" value="Nucleotide-bd_a/b_plait_sf"/>
</dbReference>
<comment type="catalytic activity">
    <reaction evidence="8 10">
        <text>uridine(44) in tRNA(Ser) + S-adenosyl-L-methionine = 2'-O-methyluridine(44) in tRNA(Ser) + S-adenosyl-L-homocysteine + H(+)</text>
        <dbReference type="Rhea" id="RHEA:43100"/>
        <dbReference type="Rhea" id="RHEA-COMP:10339"/>
        <dbReference type="Rhea" id="RHEA-COMP:10340"/>
        <dbReference type="ChEBI" id="CHEBI:15378"/>
        <dbReference type="ChEBI" id="CHEBI:57856"/>
        <dbReference type="ChEBI" id="CHEBI:59789"/>
        <dbReference type="ChEBI" id="CHEBI:65315"/>
        <dbReference type="ChEBI" id="CHEBI:74478"/>
        <dbReference type="EC" id="2.1.1.211"/>
    </reaction>
</comment>
<keyword evidence="5 10" id="KW-0808">Transferase</keyword>
<dbReference type="GO" id="GO:0005737">
    <property type="term" value="C:cytoplasm"/>
    <property type="evidence" value="ECO:0007669"/>
    <property type="project" value="UniProtKB-SubCell"/>
</dbReference>
<evidence type="ECO:0000256" key="8">
    <source>
        <dbReference type="ARBA" id="ARBA00047957"/>
    </source>
</evidence>
<evidence type="ECO:0000256" key="4">
    <source>
        <dbReference type="ARBA" id="ARBA00022603"/>
    </source>
</evidence>
<comment type="caution">
    <text evidence="13">The sequence shown here is derived from an EMBL/GenBank/DDBJ whole genome shotgun (WGS) entry which is preliminary data.</text>
</comment>
<dbReference type="Proteomes" id="UP000218231">
    <property type="component" value="Unassembled WGS sequence"/>
</dbReference>
<feature type="domain" description="RRM" evidence="12">
    <location>
        <begin position="101"/>
        <end position="178"/>
    </location>
</feature>
<dbReference type="SUPFAM" id="SSF54928">
    <property type="entry name" value="RNA-binding domain, RBD"/>
    <property type="match status" value="1"/>
</dbReference>
<dbReference type="InterPro" id="IPR035979">
    <property type="entry name" value="RBD_domain_sf"/>
</dbReference>
<keyword evidence="6 10" id="KW-0949">S-adenosyl-L-methionine</keyword>
<keyword evidence="9" id="KW-0694">RNA-binding</keyword>
<evidence type="ECO:0000256" key="6">
    <source>
        <dbReference type="ARBA" id="ARBA00022691"/>
    </source>
</evidence>
<organism evidence="13 14">
    <name type="scientific">Diploscapter pachys</name>
    <dbReference type="NCBI Taxonomy" id="2018661"/>
    <lineage>
        <taxon>Eukaryota</taxon>
        <taxon>Metazoa</taxon>
        <taxon>Ecdysozoa</taxon>
        <taxon>Nematoda</taxon>
        <taxon>Chromadorea</taxon>
        <taxon>Rhabditida</taxon>
        <taxon>Rhabditina</taxon>
        <taxon>Rhabditomorpha</taxon>
        <taxon>Rhabditoidea</taxon>
        <taxon>Rhabditidae</taxon>
        <taxon>Diploscapter</taxon>
    </lineage>
</organism>
<dbReference type="OrthoDB" id="1875751at2759"/>
<evidence type="ECO:0000256" key="1">
    <source>
        <dbReference type="ARBA" id="ARBA00004496"/>
    </source>
</evidence>
<evidence type="ECO:0000259" key="12">
    <source>
        <dbReference type="PROSITE" id="PS50102"/>
    </source>
</evidence>
<comment type="function">
    <text evidence="10">Adenosyl-L-methionine (AdoMet)-dependent tRNA (uracil-O(2)-)-methyltransferase.</text>
</comment>
<dbReference type="InterPro" id="IPR000504">
    <property type="entry name" value="RRM_dom"/>
</dbReference>
<evidence type="ECO:0000256" key="3">
    <source>
        <dbReference type="ARBA" id="ARBA00022490"/>
    </source>
</evidence>
<feature type="domain" description="RRM" evidence="12">
    <location>
        <begin position="5"/>
        <end position="85"/>
    </location>
</feature>
<comment type="similarity">
    <text evidence="2 10">Belongs to the TRM44 family.</text>
</comment>
<evidence type="ECO:0000313" key="14">
    <source>
        <dbReference type="Proteomes" id="UP000218231"/>
    </source>
</evidence>
<dbReference type="GO" id="GO:0030488">
    <property type="term" value="P:tRNA methylation"/>
    <property type="evidence" value="ECO:0007669"/>
    <property type="project" value="UniProtKB-UniRule"/>
</dbReference>
<evidence type="ECO:0000256" key="9">
    <source>
        <dbReference type="PROSITE-ProRule" id="PRU00176"/>
    </source>
</evidence>